<evidence type="ECO:0000256" key="2">
    <source>
        <dbReference type="SAM" id="SignalP"/>
    </source>
</evidence>
<dbReference type="Gene3D" id="3.20.20.370">
    <property type="entry name" value="Glycoside hydrolase/deacetylase"/>
    <property type="match status" value="1"/>
</dbReference>
<proteinExistence type="predicted"/>
<name>A0AAD9UDY5_RIDPI</name>
<keyword evidence="4" id="KW-1185">Reference proteome</keyword>
<comment type="caution">
    <text evidence="3">The sequence shown here is derived from an EMBL/GenBank/DDBJ whole genome shotgun (WGS) entry which is preliminary data.</text>
</comment>
<feature type="chain" id="PRO_5042246127" evidence="2">
    <location>
        <begin position="25"/>
        <end position="400"/>
    </location>
</feature>
<dbReference type="AlphaFoldDB" id="A0AAD9UDY5"/>
<sequence length="400" mass="45890">MEPVAWMIIFIYLAISRTLHTATAHALCNDTCQLPDCFCRYADRPSSHPLAATPQMVLVTYTGPITKETRAGISDIFPDRIRNPVHDCPMGVTLFAVAADTNDCAAHLLYVRGHEIALGGLTEQQTRNASAKTWLRDVKRQRHDLSNRSYIPESHIRGFRAPLLRPGGDEQFEAIYDHGFLYDSSLVAEPLSEDADISRPWPFTLDIPYDSMFRCQAGGKCPKHSYPAFWEVPATGLVTDWRSCAFIDNCLTTMRSSEDVFRWLYRNYRAHRDGNRAPMQINLRASTLRNKMAAEGLKMFVKVLANDAHNDTWVLTTQEALDWVRSPVALADIGHTGMWSCNEHRRYHSCYMDVNQRTKKTINTFRLYLDVDRIWYWQIIALVIGYIALKRYERVKYGND</sequence>
<keyword evidence="2" id="KW-0732">Signal</keyword>
<feature type="signal peptide" evidence="2">
    <location>
        <begin position="1"/>
        <end position="24"/>
    </location>
</feature>
<accession>A0AAD9UDY5</accession>
<protein>
    <submittedName>
        <fullName evidence="3">Uncharacterized protein</fullName>
    </submittedName>
</protein>
<dbReference type="PANTHER" id="PTHR45985:SF8">
    <property type="entry name" value="CHITIN DEACETYLASE-LIKE 9, ISOFORM A"/>
    <property type="match status" value="1"/>
</dbReference>
<dbReference type="InterPro" id="IPR011330">
    <property type="entry name" value="Glyco_hydro/deAcase_b/a-brl"/>
</dbReference>
<keyword evidence="1" id="KW-1133">Transmembrane helix</keyword>
<reference evidence="3" key="1">
    <citation type="journal article" date="2023" name="Mol. Biol. Evol.">
        <title>Third-Generation Sequencing Reveals the Adaptive Role of the Epigenome in Three Deep-Sea Polychaetes.</title>
        <authorList>
            <person name="Perez M."/>
            <person name="Aroh O."/>
            <person name="Sun Y."/>
            <person name="Lan Y."/>
            <person name="Juniper S.K."/>
            <person name="Young C.R."/>
            <person name="Angers B."/>
            <person name="Qian P.Y."/>
        </authorList>
    </citation>
    <scope>NUCLEOTIDE SEQUENCE</scope>
    <source>
        <strain evidence="3">R07B-5</strain>
    </source>
</reference>
<feature type="transmembrane region" description="Helical" evidence="1">
    <location>
        <begin position="374"/>
        <end position="389"/>
    </location>
</feature>
<dbReference type="Proteomes" id="UP001209878">
    <property type="component" value="Unassembled WGS sequence"/>
</dbReference>
<keyword evidence="1" id="KW-0472">Membrane</keyword>
<dbReference type="PANTHER" id="PTHR45985">
    <property type="match status" value="1"/>
</dbReference>
<evidence type="ECO:0000256" key="1">
    <source>
        <dbReference type="SAM" id="Phobius"/>
    </source>
</evidence>
<organism evidence="3 4">
    <name type="scientific">Ridgeia piscesae</name>
    <name type="common">Tubeworm</name>
    <dbReference type="NCBI Taxonomy" id="27915"/>
    <lineage>
        <taxon>Eukaryota</taxon>
        <taxon>Metazoa</taxon>
        <taxon>Spiralia</taxon>
        <taxon>Lophotrochozoa</taxon>
        <taxon>Annelida</taxon>
        <taxon>Polychaeta</taxon>
        <taxon>Sedentaria</taxon>
        <taxon>Canalipalpata</taxon>
        <taxon>Sabellida</taxon>
        <taxon>Siboglinidae</taxon>
        <taxon>Ridgeia</taxon>
    </lineage>
</organism>
<gene>
    <name evidence="3" type="ORF">NP493_219g03001</name>
</gene>
<evidence type="ECO:0000313" key="4">
    <source>
        <dbReference type="Proteomes" id="UP001209878"/>
    </source>
</evidence>
<dbReference type="SUPFAM" id="SSF88713">
    <property type="entry name" value="Glycoside hydrolase/deacetylase"/>
    <property type="match status" value="1"/>
</dbReference>
<dbReference type="GO" id="GO:0005975">
    <property type="term" value="P:carbohydrate metabolic process"/>
    <property type="evidence" value="ECO:0007669"/>
    <property type="project" value="InterPro"/>
</dbReference>
<dbReference type="InterPro" id="IPR052740">
    <property type="entry name" value="CE4"/>
</dbReference>
<keyword evidence="1" id="KW-0812">Transmembrane</keyword>
<evidence type="ECO:0000313" key="3">
    <source>
        <dbReference type="EMBL" id="KAK2185898.1"/>
    </source>
</evidence>
<dbReference type="EMBL" id="JAODUO010000219">
    <property type="protein sequence ID" value="KAK2185898.1"/>
    <property type="molecule type" value="Genomic_DNA"/>
</dbReference>